<dbReference type="AlphaFoldDB" id="A0A285FMD6"/>
<proteinExistence type="inferred from homology"/>
<dbReference type="InterPro" id="IPR037185">
    <property type="entry name" value="EmrE-like"/>
</dbReference>
<reference evidence="10" key="1">
    <citation type="submission" date="2017-09" db="EMBL/GenBank/DDBJ databases">
        <authorList>
            <person name="Varghese N."/>
            <person name="Submissions S."/>
        </authorList>
    </citation>
    <scope>NUCLEOTIDE SEQUENCE [LARGE SCALE GENOMIC DNA]</scope>
    <source>
        <strain evidence="10">MSL47</strain>
    </source>
</reference>
<feature type="transmembrane region" description="Helical" evidence="7">
    <location>
        <begin position="38"/>
        <end position="55"/>
    </location>
</feature>
<evidence type="ECO:0000256" key="1">
    <source>
        <dbReference type="ARBA" id="ARBA00004651"/>
    </source>
</evidence>
<keyword evidence="5 7" id="KW-1133">Transmembrane helix</keyword>
<gene>
    <name evidence="9" type="ORF">SAMN06265827_102140</name>
</gene>
<evidence type="ECO:0000256" key="5">
    <source>
        <dbReference type="ARBA" id="ARBA00022989"/>
    </source>
</evidence>
<protein>
    <submittedName>
        <fullName evidence="9">Permease of the drug/metabolite transporter (DMT) superfamily</fullName>
    </submittedName>
</protein>
<dbReference type="InterPro" id="IPR000620">
    <property type="entry name" value="EamA_dom"/>
</dbReference>
<feature type="domain" description="EamA" evidence="8">
    <location>
        <begin position="8"/>
        <end position="139"/>
    </location>
</feature>
<comment type="similarity">
    <text evidence="2">Belongs to the EamA transporter family.</text>
</comment>
<dbReference type="RefSeq" id="WP_097016402.1">
    <property type="nucleotide sequence ID" value="NZ_OBDZ01000002.1"/>
</dbReference>
<feature type="transmembrane region" description="Helical" evidence="7">
    <location>
        <begin position="95"/>
        <end position="113"/>
    </location>
</feature>
<feature type="transmembrane region" description="Helical" evidence="7">
    <location>
        <begin position="215"/>
        <end position="234"/>
    </location>
</feature>
<dbReference type="SUPFAM" id="SSF103481">
    <property type="entry name" value="Multidrug resistance efflux transporter EmrE"/>
    <property type="match status" value="2"/>
</dbReference>
<accession>A0A285FMD6</accession>
<feature type="transmembrane region" description="Helical" evidence="7">
    <location>
        <begin position="125"/>
        <end position="145"/>
    </location>
</feature>
<dbReference type="PANTHER" id="PTHR32322">
    <property type="entry name" value="INNER MEMBRANE TRANSPORTER"/>
    <property type="match status" value="1"/>
</dbReference>
<keyword evidence="4 7" id="KW-0812">Transmembrane</keyword>
<feature type="transmembrane region" description="Helical" evidence="7">
    <location>
        <begin position="9"/>
        <end position="26"/>
    </location>
</feature>
<name>A0A285FMD6_9FIRM</name>
<keyword evidence="6 7" id="KW-0472">Membrane</keyword>
<comment type="subcellular location">
    <subcellularLocation>
        <location evidence="1">Cell membrane</location>
        <topology evidence="1">Multi-pass membrane protein</topology>
    </subcellularLocation>
</comment>
<organism evidence="9 10">
    <name type="scientific">Orenia metallireducens</name>
    <dbReference type="NCBI Taxonomy" id="1413210"/>
    <lineage>
        <taxon>Bacteria</taxon>
        <taxon>Bacillati</taxon>
        <taxon>Bacillota</taxon>
        <taxon>Clostridia</taxon>
        <taxon>Halanaerobiales</taxon>
        <taxon>Halobacteroidaceae</taxon>
        <taxon>Orenia</taxon>
    </lineage>
</organism>
<evidence type="ECO:0000313" key="9">
    <source>
        <dbReference type="EMBL" id="SNY11994.1"/>
    </source>
</evidence>
<evidence type="ECO:0000256" key="4">
    <source>
        <dbReference type="ARBA" id="ARBA00022692"/>
    </source>
</evidence>
<keyword evidence="10" id="KW-1185">Reference proteome</keyword>
<evidence type="ECO:0000259" key="8">
    <source>
        <dbReference type="Pfam" id="PF00892"/>
    </source>
</evidence>
<feature type="domain" description="EamA" evidence="8">
    <location>
        <begin position="151"/>
        <end position="286"/>
    </location>
</feature>
<dbReference type="Proteomes" id="UP000219573">
    <property type="component" value="Unassembled WGS sequence"/>
</dbReference>
<feature type="transmembrane region" description="Helical" evidence="7">
    <location>
        <begin position="151"/>
        <end position="170"/>
    </location>
</feature>
<evidence type="ECO:0000256" key="7">
    <source>
        <dbReference type="SAM" id="Phobius"/>
    </source>
</evidence>
<evidence type="ECO:0000256" key="3">
    <source>
        <dbReference type="ARBA" id="ARBA00022475"/>
    </source>
</evidence>
<dbReference type="PANTHER" id="PTHR32322:SF18">
    <property type="entry name" value="S-ADENOSYLMETHIONINE_S-ADENOSYLHOMOCYSTEINE TRANSPORTER"/>
    <property type="match status" value="1"/>
</dbReference>
<dbReference type="GO" id="GO:0005886">
    <property type="term" value="C:plasma membrane"/>
    <property type="evidence" value="ECO:0007669"/>
    <property type="project" value="UniProtKB-SubCell"/>
</dbReference>
<dbReference type="EMBL" id="OBDZ01000002">
    <property type="protein sequence ID" value="SNY11994.1"/>
    <property type="molecule type" value="Genomic_DNA"/>
</dbReference>
<evidence type="ECO:0000256" key="6">
    <source>
        <dbReference type="ARBA" id="ARBA00023136"/>
    </source>
</evidence>
<evidence type="ECO:0000256" key="2">
    <source>
        <dbReference type="ARBA" id="ARBA00007362"/>
    </source>
</evidence>
<sequence length="292" mass="33476">MNRNSIEGYLLAFFTVFIWATTYIFTKNLLKNLTPYEILFYRFTLAYLILCIIYPKFNFDINLKEELLFLTLGFLGVTAYYLLENIALKYTQASNVGLIVSSIPIFTATIAHFMHEDEPFHKHLLYGFIFSILGIFLVIFNGKYILNLNPLGDILALIAAIIFSIYSSLLKKTDNKLKQLLVIRKIFFYGLITMIPIVFYNNVRFEMAKLWQLNILSSFLFLSLLASILAFIMWSQAIKLIGATKTSTFIYLVPLITMISSSLFLAEEINGVMIGGGILILFGVYLSERRTI</sequence>
<feature type="transmembrane region" description="Helical" evidence="7">
    <location>
        <begin position="182"/>
        <end position="203"/>
    </location>
</feature>
<feature type="transmembrane region" description="Helical" evidence="7">
    <location>
        <begin position="271"/>
        <end position="287"/>
    </location>
</feature>
<dbReference type="OrthoDB" id="9805239at2"/>
<keyword evidence="3" id="KW-1003">Cell membrane</keyword>
<feature type="transmembrane region" description="Helical" evidence="7">
    <location>
        <begin position="67"/>
        <end position="83"/>
    </location>
</feature>
<evidence type="ECO:0000313" key="10">
    <source>
        <dbReference type="Proteomes" id="UP000219573"/>
    </source>
</evidence>
<dbReference type="InterPro" id="IPR050638">
    <property type="entry name" value="AA-Vitamin_Transporters"/>
</dbReference>
<dbReference type="Pfam" id="PF00892">
    <property type="entry name" value="EamA"/>
    <property type="match status" value="2"/>
</dbReference>